<evidence type="ECO:0000313" key="2">
    <source>
        <dbReference type="Proteomes" id="UP001057402"/>
    </source>
</evidence>
<accession>A0ACB9MCI9</accession>
<dbReference type="Proteomes" id="UP001057402">
    <property type="component" value="Chromosome 10"/>
</dbReference>
<gene>
    <name evidence="1" type="ORF">MLD38_035115</name>
</gene>
<organism evidence="1 2">
    <name type="scientific">Melastoma candidum</name>
    <dbReference type="NCBI Taxonomy" id="119954"/>
    <lineage>
        <taxon>Eukaryota</taxon>
        <taxon>Viridiplantae</taxon>
        <taxon>Streptophyta</taxon>
        <taxon>Embryophyta</taxon>
        <taxon>Tracheophyta</taxon>
        <taxon>Spermatophyta</taxon>
        <taxon>Magnoliopsida</taxon>
        <taxon>eudicotyledons</taxon>
        <taxon>Gunneridae</taxon>
        <taxon>Pentapetalae</taxon>
        <taxon>rosids</taxon>
        <taxon>malvids</taxon>
        <taxon>Myrtales</taxon>
        <taxon>Melastomataceae</taxon>
        <taxon>Melastomatoideae</taxon>
        <taxon>Melastomateae</taxon>
        <taxon>Melastoma</taxon>
    </lineage>
</organism>
<keyword evidence="2" id="KW-1185">Reference proteome</keyword>
<protein>
    <submittedName>
        <fullName evidence="1">Uncharacterized protein</fullName>
    </submittedName>
</protein>
<comment type="caution">
    <text evidence="1">The sequence shown here is derived from an EMBL/GenBank/DDBJ whole genome shotgun (WGS) entry which is preliminary data.</text>
</comment>
<dbReference type="EMBL" id="CM042889">
    <property type="protein sequence ID" value="KAI4321771.1"/>
    <property type="molecule type" value="Genomic_DNA"/>
</dbReference>
<reference evidence="2" key="1">
    <citation type="journal article" date="2023" name="Front. Plant Sci.">
        <title>Chromosomal-level genome assembly of Melastoma candidum provides insights into trichome evolution.</title>
        <authorList>
            <person name="Zhong Y."/>
            <person name="Wu W."/>
            <person name="Sun C."/>
            <person name="Zou P."/>
            <person name="Liu Y."/>
            <person name="Dai S."/>
            <person name="Zhou R."/>
        </authorList>
    </citation>
    <scope>NUCLEOTIDE SEQUENCE [LARGE SCALE GENOMIC DNA]</scope>
</reference>
<sequence>MDEDLEFDVVFPPLGGSAGKTQVSANINGGTNGPVVGIGSKGPVVGNGSKEGLSFKSALNAWGSTERTQPTVAFNDNGKLKVPAEWKEGAKSKWGSCIVGFMIGKHVDPAVIRRVCTQIWGKRGLSQVSVVGHKRILLRFEKENQLEAILSRSDWHIAGCPVLFRKWSVGLQLSDRELRNVPCWVQLTGIPLELWHKEGILYLASVLGVPIKVDGRSERPANMGKARVQGNCAAVNELRKTIEIEGEEGEGVQVEVFYENIPLQCLHCKVFGHSTGQCLKHNGVRKGRSCSRAGRGKRSSKISVERGQVGNPTKPTQAEQCALEWKQMGVQEKGENSRGLIGINRLEVGPVPLMFNERSDILTDMPITISKEFIGPEFNRQNDWSLVPFQASETNYFEALEEEDLADDSGEESINEPSKMVGEMEAGDEIVSIHEDEQQMEEHMPLLLTNVEDTQCPSLDGGHLVGTTSNSLGDLRAMVTIEALANSRIGPKATVADVLNGQDWEEFCGGNTQVLAKDVFTIICRLRTATFWHNIGVSNVGPITYLMCNEYEEMSGKTWKEC</sequence>
<name>A0ACB9MCI9_9MYRT</name>
<proteinExistence type="predicted"/>
<evidence type="ECO:0000313" key="1">
    <source>
        <dbReference type="EMBL" id="KAI4321771.1"/>
    </source>
</evidence>